<feature type="domain" description="HTH cro/C1-type" evidence="1">
    <location>
        <begin position="13"/>
        <end position="67"/>
    </location>
</feature>
<dbReference type="InterPro" id="IPR010982">
    <property type="entry name" value="Lambda_DNA-bd_dom_sf"/>
</dbReference>
<name>A0A5B8V4K4_9SPHI</name>
<dbReference type="GO" id="GO:0003677">
    <property type="term" value="F:DNA binding"/>
    <property type="evidence" value="ECO:0007669"/>
    <property type="project" value="InterPro"/>
</dbReference>
<organism evidence="2 3">
    <name type="scientific">Mucilaginibacter ginsenosidivorans</name>
    <dbReference type="NCBI Taxonomy" id="398053"/>
    <lineage>
        <taxon>Bacteria</taxon>
        <taxon>Pseudomonadati</taxon>
        <taxon>Bacteroidota</taxon>
        <taxon>Sphingobacteriia</taxon>
        <taxon>Sphingobacteriales</taxon>
        <taxon>Sphingobacteriaceae</taxon>
        <taxon>Mucilaginibacter</taxon>
    </lineage>
</organism>
<protein>
    <submittedName>
        <fullName evidence="2">Helix-turn-helix transcriptional regulator</fullName>
    </submittedName>
</protein>
<sequence>MSKLATLTFGEILRKLREDNQMPLRKLAALLDIDQSTLSKIERNERKANDDLIDKLTSIFNVSKKDLHIIFISDKVAYDLLEEEDVGDIFKVAEEKITYIRQSKQLIK</sequence>
<dbReference type="Proteomes" id="UP000321479">
    <property type="component" value="Chromosome"/>
</dbReference>
<dbReference type="KEGG" id="mgin:FRZ54_09575"/>
<proteinExistence type="predicted"/>
<dbReference type="CDD" id="cd00093">
    <property type="entry name" value="HTH_XRE"/>
    <property type="match status" value="1"/>
</dbReference>
<dbReference type="AlphaFoldDB" id="A0A5B8V4K4"/>
<evidence type="ECO:0000259" key="1">
    <source>
        <dbReference type="PROSITE" id="PS50943"/>
    </source>
</evidence>
<dbReference type="Gene3D" id="1.10.260.40">
    <property type="entry name" value="lambda repressor-like DNA-binding domains"/>
    <property type="match status" value="1"/>
</dbReference>
<accession>A0A5B8V4K4</accession>
<gene>
    <name evidence="2" type="ORF">FRZ54_09575</name>
</gene>
<dbReference type="SUPFAM" id="SSF47413">
    <property type="entry name" value="lambda repressor-like DNA-binding domains"/>
    <property type="match status" value="1"/>
</dbReference>
<evidence type="ECO:0000313" key="2">
    <source>
        <dbReference type="EMBL" id="QEC65641.1"/>
    </source>
</evidence>
<evidence type="ECO:0000313" key="3">
    <source>
        <dbReference type="Proteomes" id="UP000321479"/>
    </source>
</evidence>
<dbReference type="Pfam" id="PF01381">
    <property type="entry name" value="HTH_3"/>
    <property type="match status" value="1"/>
</dbReference>
<reference evidence="2 3" key="1">
    <citation type="journal article" date="2017" name="Curr. Microbiol.">
        <title>Mucilaginibacter ginsenosidivorans sp. nov., Isolated from Soil of Ginseng Field.</title>
        <authorList>
            <person name="Kim M.M."/>
            <person name="Siddiqi M.Z."/>
            <person name="Im W.T."/>
        </authorList>
    </citation>
    <scope>NUCLEOTIDE SEQUENCE [LARGE SCALE GENOMIC DNA]</scope>
    <source>
        <strain evidence="2 3">Gsoil 3017</strain>
    </source>
</reference>
<dbReference type="PROSITE" id="PS50943">
    <property type="entry name" value="HTH_CROC1"/>
    <property type="match status" value="1"/>
</dbReference>
<dbReference type="EMBL" id="CP042436">
    <property type="protein sequence ID" value="QEC65641.1"/>
    <property type="molecule type" value="Genomic_DNA"/>
</dbReference>
<keyword evidence="3" id="KW-1185">Reference proteome</keyword>
<dbReference type="InterPro" id="IPR001387">
    <property type="entry name" value="Cro/C1-type_HTH"/>
</dbReference>
<dbReference type="RefSeq" id="WP_147034461.1">
    <property type="nucleotide sequence ID" value="NZ_CP042436.1"/>
</dbReference>
<dbReference type="OrthoDB" id="4762426at2"/>
<dbReference type="SMART" id="SM00530">
    <property type="entry name" value="HTH_XRE"/>
    <property type="match status" value="1"/>
</dbReference>